<name>A0ABY7BVM8_9HYPH</name>
<proteinExistence type="predicted"/>
<evidence type="ECO:0000256" key="1">
    <source>
        <dbReference type="SAM" id="SignalP"/>
    </source>
</evidence>
<reference evidence="2" key="1">
    <citation type="submission" date="2022-12" db="EMBL/GenBank/DDBJ databases">
        <title>Jiella pelagia sp. nov., isolated from phosphonate enriched culture of Northwest Pacific surface seawater.</title>
        <authorList>
            <person name="Shin D.Y."/>
            <person name="Hwang C.Y."/>
        </authorList>
    </citation>
    <scope>NUCLEOTIDE SEQUENCE</scope>
    <source>
        <strain evidence="2">HL-NP1</strain>
    </source>
</reference>
<keyword evidence="1" id="KW-0732">Signal</keyword>
<evidence type="ECO:0000313" key="3">
    <source>
        <dbReference type="Proteomes" id="UP001164020"/>
    </source>
</evidence>
<dbReference type="Proteomes" id="UP001164020">
    <property type="component" value="Chromosome"/>
</dbReference>
<organism evidence="2 3">
    <name type="scientific">Jiella pelagia</name>
    <dbReference type="NCBI Taxonomy" id="2986949"/>
    <lineage>
        <taxon>Bacteria</taxon>
        <taxon>Pseudomonadati</taxon>
        <taxon>Pseudomonadota</taxon>
        <taxon>Alphaproteobacteria</taxon>
        <taxon>Hyphomicrobiales</taxon>
        <taxon>Aurantimonadaceae</taxon>
        <taxon>Jiella</taxon>
    </lineage>
</organism>
<protein>
    <submittedName>
        <fullName evidence="2">Uncharacterized protein</fullName>
    </submittedName>
</protein>
<sequence>MAKAATALCLLAAPEAGATSLALYPDPTGAMKAGELRQTVTGLELQGSYPADGREWSEAYRPDGTLTYRDTATRTGGRWLISGGKFCTDYDAASLQGACFLVRQRGENCYDFYEVDEKFRSTVPLADVRNGVNFSARAWRQGEVSTCPTSAEALGAGSE</sequence>
<dbReference type="EMBL" id="CP114029">
    <property type="protein sequence ID" value="WAP67412.1"/>
    <property type="molecule type" value="Genomic_DNA"/>
</dbReference>
<keyword evidence="3" id="KW-1185">Reference proteome</keyword>
<dbReference type="RefSeq" id="WP_268879868.1">
    <property type="nucleotide sequence ID" value="NZ_CP114029.1"/>
</dbReference>
<feature type="signal peptide" evidence="1">
    <location>
        <begin position="1"/>
        <end position="18"/>
    </location>
</feature>
<accession>A0ABY7BVM8</accession>
<gene>
    <name evidence="2" type="ORF">OH818_17965</name>
</gene>
<evidence type="ECO:0000313" key="2">
    <source>
        <dbReference type="EMBL" id="WAP67412.1"/>
    </source>
</evidence>
<feature type="chain" id="PRO_5045897560" evidence="1">
    <location>
        <begin position="19"/>
        <end position="159"/>
    </location>
</feature>